<gene>
    <name evidence="1" type="ORF">DWV29_25580</name>
</gene>
<dbReference type="AlphaFoldDB" id="A0A413F802"/>
<proteinExistence type="predicted"/>
<dbReference type="Gene3D" id="2.60.120.260">
    <property type="entry name" value="Galactose-binding domain-like"/>
    <property type="match status" value="1"/>
</dbReference>
<dbReference type="Proteomes" id="UP000283880">
    <property type="component" value="Unassembled WGS sequence"/>
</dbReference>
<protein>
    <submittedName>
        <fullName evidence="1">Carbohydrate-binding protein</fullName>
    </submittedName>
</protein>
<evidence type="ECO:0000313" key="2">
    <source>
        <dbReference type="Proteomes" id="UP000283880"/>
    </source>
</evidence>
<comment type="caution">
    <text evidence="1">The sequence shown here is derived from an EMBL/GenBank/DDBJ whole genome shotgun (WGS) entry which is preliminary data.</text>
</comment>
<dbReference type="OrthoDB" id="5674083at2"/>
<accession>A0A413F802</accession>
<organism evidence="1 2">
    <name type="scientific">Enterocloster asparagiformis</name>
    <dbReference type="NCBI Taxonomy" id="333367"/>
    <lineage>
        <taxon>Bacteria</taxon>
        <taxon>Bacillati</taxon>
        <taxon>Bacillota</taxon>
        <taxon>Clostridia</taxon>
        <taxon>Lachnospirales</taxon>
        <taxon>Lachnospiraceae</taxon>
        <taxon>Enterocloster</taxon>
    </lineage>
</organism>
<evidence type="ECO:0000313" key="1">
    <source>
        <dbReference type="EMBL" id="RGX22510.1"/>
    </source>
</evidence>
<dbReference type="EMBL" id="QSBM01000027">
    <property type="protein sequence ID" value="RGX22510.1"/>
    <property type="molecule type" value="Genomic_DNA"/>
</dbReference>
<dbReference type="InterPro" id="IPR008979">
    <property type="entry name" value="Galactose-bd-like_sf"/>
</dbReference>
<reference evidence="1 2" key="1">
    <citation type="submission" date="2018-08" db="EMBL/GenBank/DDBJ databases">
        <title>A genome reference for cultivated species of the human gut microbiota.</title>
        <authorList>
            <person name="Zou Y."/>
            <person name="Xue W."/>
            <person name="Luo G."/>
        </authorList>
    </citation>
    <scope>NUCLEOTIDE SEQUENCE [LARGE SCALE GENOMIC DNA]</scope>
    <source>
        <strain evidence="1 2">AF04-15</strain>
    </source>
</reference>
<dbReference type="SUPFAM" id="SSF49785">
    <property type="entry name" value="Galactose-binding domain-like"/>
    <property type="match status" value="1"/>
</dbReference>
<sequence>MEALIKVLDRDGGVKAAAKGEDRAVLAWKGQYEEGDRIVFQVPETGRFYVIRVDDTMDEAFVYMTREQLVYDIPFEEKKASYNPKAFTGERHYLTLRRAHDYEIAVYKNLAKNVLDQHGDHGCYPHACANVETRGESVFAARNAIDGVVANDSHGRWPYESWGINMQDDAELTLDFGRAVDFDRIVLYTRADFPHDNWWEQVTFTFSDGSVETVSLEKSAEPHVIPMKKSGITWLKFGQLIKADDPSPFPALTQIEVYGTEVQR</sequence>
<name>A0A413F802_9FIRM</name>
<dbReference type="RefSeq" id="WP_007715111.1">
    <property type="nucleotide sequence ID" value="NZ_CABMHH010000129.1"/>
</dbReference>